<dbReference type="CDD" id="cd02947">
    <property type="entry name" value="TRX_family"/>
    <property type="match status" value="1"/>
</dbReference>
<dbReference type="PROSITE" id="PS51352">
    <property type="entry name" value="THIOREDOXIN_2"/>
    <property type="match status" value="1"/>
</dbReference>
<evidence type="ECO:0000256" key="2">
    <source>
        <dbReference type="ARBA" id="ARBA00023157"/>
    </source>
</evidence>
<dbReference type="SUPFAM" id="SSF52833">
    <property type="entry name" value="Thioredoxin-like"/>
    <property type="match status" value="1"/>
</dbReference>
<evidence type="ECO:0000313" key="6">
    <source>
        <dbReference type="Proteomes" id="UP001285441"/>
    </source>
</evidence>
<dbReference type="EMBL" id="JAULSW010000002">
    <property type="protein sequence ID" value="KAK3390666.1"/>
    <property type="molecule type" value="Genomic_DNA"/>
</dbReference>
<feature type="domain" description="Thioredoxin" evidence="4">
    <location>
        <begin position="27"/>
        <end position="152"/>
    </location>
</feature>
<dbReference type="AlphaFoldDB" id="A0AAE0U4H9"/>
<evidence type="ECO:0000313" key="5">
    <source>
        <dbReference type="EMBL" id="KAK3390666.1"/>
    </source>
</evidence>
<evidence type="ECO:0000256" key="3">
    <source>
        <dbReference type="SAM" id="MobiDB-lite"/>
    </source>
</evidence>
<comment type="similarity">
    <text evidence="1">Belongs to the thioredoxin family.</text>
</comment>
<gene>
    <name evidence="5" type="ORF">B0H63DRAFT_466254</name>
</gene>
<organism evidence="5 6">
    <name type="scientific">Podospora didyma</name>
    <dbReference type="NCBI Taxonomy" id="330526"/>
    <lineage>
        <taxon>Eukaryota</taxon>
        <taxon>Fungi</taxon>
        <taxon>Dikarya</taxon>
        <taxon>Ascomycota</taxon>
        <taxon>Pezizomycotina</taxon>
        <taxon>Sordariomycetes</taxon>
        <taxon>Sordariomycetidae</taxon>
        <taxon>Sordariales</taxon>
        <taxon>Podosporaceae</taxon>
        <taxon>Podospora</taxon>
    </lineage>
</organism>
<feature type="region of interest" description="Disordered" evidence="3">
    <location>
        <begin position="158"/>
        <end position="178"/>
    </location>
</feature>
<dbReference type="Proteomes" id="UP001285441">
    <property type="component" value="Unassembled WGS sequence"/>
</dbReference>
<dbReference type="InterPro" id="IPR013766">
    <property type="entry name" value="Thioredoxin_domain"/>
</dbReference>
<dbReference type="Gene3D" id="3.40.30.10">
    <property type="entry name" value="Glutaredoxin"/>
    <property type="match status" value="1"/>
</dbReference>
<evidence type="ECO:0000256" key="1">
    <source>
        <dbReference type="ARBA" id="ARBA00008987"/>
    </source>
</evidence>
<protein>
    <submittedName>
        <fullName evidence="5">Thioredoxin-like protein</fullName>
    </submittedName>
</protein>
<reference evidence="5" key="2">
    <citation type="submission" date="2023-06" db="EMBL/GenBank/DDBJ databases">
        <authorList>
            <consortium name="Lawrence Berkeley National Laboratory"/>
            <person name="Haridas S."/>
            <person name="Hensen N."/>
            <person name="Bonometti L."/>
            <person name="Westerberg I."/>
            <person name="Brannstrom I.O."/>
            <person name="Guillou S."/>
            <person name="Cros-Aarteil S."/>
            <person name="Calhoun S."/>
            <person name="Kuo A."/>
            <person name="Mondo S."/>
            <person name="Pangilinan J."/>
            <person name="Riley R."/>
            <person name="LaButti K."/>
            <person name="Andreopoulos B."/>
            <person name="Lipzen A."/>
            <person name="Chen C."/>
            <person name="Yanf M."/>
            <person name="Daum C."/>
            <person name="Ng V."/>
            <person name="Clum A."/>
            <person name="Steindorff A."/>
            <person name="Ohm R."/>
            <person name="Martin F."/>
            <person name="Silar P."/>
            <person name="Natvig D."/>
            <person name="Lalanne C."/>
            <person name="Gautier V."/>
            <person name="Ament-velasquez S.L."/>
            <person name="Kruys A."/>
            <person name="Hutchinson M.I."/>
            <person name="Powell A.J."/>
            <person name="Barry K."/>
            <person name="Miller A.N."/>
            <person name="Grigoriev I.V."/>
            <person name="Debuchy R."/>
            <person name="Gladieux P."/>
            <person name="Thoren M.H."/>
            <person name="Johannesson H."/>
        </authorList>
    </citation>
    <scope>NUCLEOTIDE SEQUENCE</scope>
    <source>
        <strain evidence="5">CBS 232.78</strain>
    </source>
</reference>
<keyword evidence="2" id="KW-1015">Disulfide bond</keyword>
<dbReference type="PANTHER" id="PTHR46115">
    <property type="entry name" value="THIOREDOXIN-LIKE PROTEIN 1"/>
    <property type="match status" value="1"/>
</dbReference>
<reference evidence="5" key="1">
    <citation type="journal article" date="2023" name="Mol. Phylogenet. Evol.">
        <title>Genome-scale phylogeny and comparative genomics of the fungal order Sordariales.</title>
        <authorList>
            <person name="Hensen N."/>
            <person name="Bonometti L."/>
            <person name="Westerberg I."/>
            <person name="Brannstrom I.O."/>
            <person name="Guillou S."/>
            <person name="Cros-Aarteil S."/>
            <person name="Calhoun S."/>
            <person name="Haridas S."/>
            <person name="Kuo A."/>
            <person name="Mondo S."/>
            <person name="Pangilinan J."/>
            <person name="Riley R."/>
            <person name="LaButti K."/>
            <person name="Andreopoulos B."/>
            <person name="Lipzen A."/>
            <person name="Chen C."/>
            <person name="Yan M."/>
            <person name="Daum C."/>
            <person name="Ng V."/>
            <person name="Clum A."/>
            <person name="Steindorff A."/>
            <person name="Ohm R.A."/>
            <person name="Martin F."/>
            <person name="Silar P."/>
            <person name="Natvig D.O."/>
            <person name="Lalanne C."/>
            <person name="Gautier V."/>
            <person name="Ament-Velasquez S.L."/>
            <person name="Kruys A."/>
            <person name="Hutchinson M.I."/>
            <person name="Powell A.J."/>
            <person name="Barry K."/>
            <person name="Miller A.N."/>
            <person name="Grigoriev I.V."/>
            <person name="Debuchy R."/>
            <person name="Gladieux P."/>
            <person name="Hiltunen Thoren M."/>
            <person name="Johannesson H."/>
        </authorList>
    </citation>
    <scope>NUCLEOTIDE SEQUENCE</scope>
    <source>
        <strain evidence="5">CBS 232.78</strain>
    </source>
</reference>
<accession>A0AAE0U4H9</accession>
<sequence>MSPSPLPSSMSSRLLRTALRTRRVPRIPIHSIAPRHFTTSSAKMGVHNIESLTDFKRTIASEDKLIVVDAFATWCGPCKQIAPLVVKWSNSDEFKDKVSFVKFDVDDVPDLAQELGIRAMPTFIFFKNGDKLAEFAGANPGALQGLLRKYTVVEGEETKEAAESSKETSPEADKVDKE</sequence>
<dbReference type="Pfam" id="PF00085">
    <property type="entry name" value="Thioredoxin"/>
    <property type="match status" value="1"/>
</dbReference>
<evidence type="ECO:0000259" key="4">
    <source>
        <dbReference type="PROSITE" id="PS51352"/>
    </source>
</evidence>
<dbReference type="InterPro" id="IPR036249">
    <property type="entry name" value="Thioredoxin-like_sf"/>
</dbReference>
<dbReference type="PRINTS" id="PR00421">
    <property type="entry name" value="THIOREDOXIN"/>
</dbReference>
<proteinExistence type="inferred from homology"/>
<keyword evidence="6" id="KW-1185">Reference proteome</keyword>
<name>A0AAE0U4H9_9PEZI</name>
<comment type="caution">
    <text evidence="5">The sequence shown here is derived from an EMBL/GenBank/DDBJ whole genome shotgun (WGS) entry which is preliminary data.</text>
</comment>